<evidence type="ECO:0000313" key="1">
    <source>
        <dbReference type="EMBL" id="MBB5047230.1"/>
    </source>
</evidence>
<comment type="caution">
    <text evidence="1">The sequence shown here is derived from an EMBL/GenBank/DDBJ whole genome shotgun (WGS) entry which is preliminary data.</text>
</comment>
<accession>A0A7W7Z3A1</accession>
<gene>
    <name evidence="1" type="ORF">HNR60_001982</name>
</gene>
<evidence type="ECO:0000313" key="2">
    <source>
        <dbReference type="Proteomes" id="UP000542353"/>
    </source>
</evidence>
<dbReference type="AlphaFoldDB" id="A0A7W7Z3A1"/>
<sequence length="69" mass="7344">MASIDGGGSLAPPSCESCNAAMTLIGRLPRILLRPSVHVFRCFSCDNVISEEHRASESSQDQELTVPGV</sequence>
<name>A0A7W7Z3A1_9BRAD</name>
<organism evidence="1 2">
    <name type="scientific">Rhodopseudomonas rhenobacensis</name>
    <dbReference type="NCBI Taxonomy" id="87461"/>
    <lineage>
        <taxon>Bacteria</taxon>
        <taxon>Pseudomonadati</taxon>
        <taxon>Pseudomonadota</taxon>
        <taxon>Alphaproteobacteria</taxon>
        <taxon>Hyphomicrobiales</taxon>
        <taxon>Nitrobacteraceae</taxon>
        <taxon>Rhodopseudomonas</taxon>
    </lineage>
</organism>
<dbReference type="Proteomes" id="UP000542353">
    <property type="component" value="Unassembled WGS sequence"/>
</dbReference>
<dbReference type="RefSeq" id="WP_184256853.1">
    <property type="nucleotide sequence ID" value="NZ_JACHIH010000009.1"/>
</dbReference>
<keyword evidence="2" id="KW-1185">Reference proteome</keyword>
<reference evidence="1 2" key="1">
    <citation type="submission" date="2020-08" db="EMBL/GenBank/DDBJ databases">
        <title>Genomic Encyclopedia of Type Strains, Phase IV (KMG-IV): sequencing the most valuable type-strain genomes for metagenomic binning, comparative biology and taxonomic classification.</title>
        <authorList>
            <person name="Goeker M."/>
        </authorList>
    </citation>
    <scope>NUCLEOTIDE SEQUENCE [LARGE SCALE GENOMIC DNA]</scope>
    <source>
        <strain evidence="1 2">DSM 12706</strain>
    </source>
</reference>
<proteinExistence type="predicted"/>
<protein>
    <submittedName>
        <fullName evidence="1">Uncharacterized protein</fullName>
    </submittedName>
</protein>
<dbReference type="EMBL" id="JACHIH010000009">
    <property type="protein sequence ID" value="MBB5047230.1"/>
    <property type="molecule type" value="Genomic_DNA"/>
</dbReference>